<proteinExistence type="predicted"/>
<evidence type="ECO:0000256" key="2">
    <source>
        <dbReference type="ARBA" id="ARBA00022801"/>
    </source>
</evidence>
<organism evidence="5 6">
    <name type="scientific">Diacronema lutheri</name>
    <name type="common">Unicellular marine alga</name>
    <name type="synonym">Monochrysis lutheri</name>
    <dbReference type="NCBI Taxonomy" id="2081491"/>
    <lineage>
        <taxon>Eukaryota</taxon>
        <taxon>Haptista</taxon>
        <taxon>Haptophyta</taxon>
        <taxon>Pavlovophyceae</taxon>
        <taxon>Pavlovales</taxon>
        <taxon>Pavlovaceae</taxon>
        <taxon>Diacronema</taxon>
    </lineage>
</organism>
<dbReference type="Pfam" id="PF03403">
    <property type="entry name" value="PAF-AH_p_II"/>
    <property type="match status" value="1"/>
</dbReference>
<dbReference type="AlphaFoldDB" id="A0A8J5XMD9"/>
<dbReference type="EC" id="3.1.1.47" evidence="1"/>
<accession>A0A8J5XMD9</accession>
<protein>
    <recommendedName>
        <fullName evidence="1">1-alkyl-2-acetylglycerophosphocholine esterase</fullName>
        <ecNumber evidence="1">3.1.1.47</ecNumber>
    </recommendedName>
</protein>
<evidence type="ECO:0000256" key="4">
    <source>
        <dbReference type="ARBA" id="ARBA00023098"/>
    </source>
</evidence>
<keyword evidence="4" id="KW-0443">Lipid metabolism</keyword>
<evidence type="ECO:0000313" key="5">
    <source>
        <dbReference type="EMBL" id="KAG8464402.1"/>
    </source>
</evidence>
<dbReference type="OMA" id="ISEDWRH"/>
<dbReference type="PANTHER" id="PTHR10272">
    <property type="entry name" value="PLATELET-ACTIVATING FACTOR ACETYLHYDROLASE"/>
    <property type="match status" value="1"/>
</dbReference>
<name>A0A8J5XMD9_DIALT</name>
<dbReference type="OrthoDB" id="2363873at2759"/>
<dbReference type="InterPro" id="IPR029058">
    <property type="entry name" value="AB_hydrolase_fold"/>
</dbReference>
<evidence type="ECO:0000313" key="6">
    <source>
        <dbReference type="Proteomes" id="UP000751190"/>
    </source>
</evidence>
<dbReference type="Proteomes" id="UP000751190">
    <property type="component" value="Unassembled WGS sequence"/>
</dbReference>
<reference evidence="5" key="1">
    <citation type="submission" date="2021-05" db="EMBL/GenBank/DDBJ databases">
        <title>The genome of the haptophyte Pavlova lutheri (Diacronema luteri, Pavlovales) - a model for lipid biosynthesis in eukaryotic algae.</title>
        <authorList>
            <person name="Hulatt C.J."/>
            <person name="Posewitz M.C."/>
        </authorList>
    </citation>
    <scope>NUCLEOTIDE SEQUENCE</scope>
    <source>
        <strain evidence="5">NIVA-4/92</strain>
    </source>
</reference>
<keyword evidence="6" id="KW-1185">Reference proteome</keyword>
<dbReference type="GO" id="GO:0003847">
    <property type="term" value="F:1-alkyl-2-acetylglycerophosphocholine esterase activity"/>
    <property type="evidence" value="ECO:0007669"/>
    <property type="project" value="UniProtKB-EC"/>
</dbReference>
<dbReference type="SUPFAM" id="SSF53474">
    <property type="entry name" value="alpha/beta-Hydrolases"/>
    <property type="match status" value="1"/>
</dbReference>
<comment type="caution">
    <text evidence="5">The sequence shown here is derived from an EMBL/GenBank/DDBJ whole genome shotgun (WGS) entry which is preliminary data.</text>
</comment>
<gene>
    <name evidence="5" type="ORF">KFE25_003465</name>
</gene>
<dbReference type="PANTHER" id="PTHR10272:SF0">
    <property type="entry name" value="PLATELET-ACTIVATING FACTOR ACETYLHYDROLASE"/>
    <property type="match status" value="1"/>
</dbReference>
<keyword evidence="3" id="KW-0442">Lipid degradation</keyword>
<keyword evidence="2" id="KW-0378">Hydrolase</keyword>
<dbReference type="GO" id="GO:0016042">
    <property type="term" value="P:lipid catabolic process"/>
    <property type="evidence" value="ECO:0007669"/>
    <property type="project" value="UniProtKB-KW"/>
</dbReference>
<sequence>MPALASLPAELALVGVVGASLLGVHPLAAPAALACVTTKLVLERALRWQATPAALALAIGQLPHGAWLAWPLLMLALALVVAIPQPSGPPPFTGPYAVGFIDAQLLVGDVPLLVRALYPVSKLLPAASRRARYFSVDGRRVCSSMTTSCGPPPLNRHAFSFILDHLCLVRAPICQGGPHLPLGTAVPPPVVVFAHGLSSTREQYLGIVGELASRGLVVLCIEHTNRTAMLARFPDGAVVTYSTAEAELERVDPSLYEHTRRLQLEYQSVEFVAALDAARALGGEAGAPELGAGPRDVGGAARLLATLSGRIDGSALVAAGHSMGAVTAAVGAVRAPVAVRACVLLDPTTDWLPDDASRAALIGEAGARIACSPHERQHRPLLPTRRSLDATAVLTLISEDWRHSRPSVPRLLRAHAAAHGHGPGSEFAYVAGMHHVGHSDIPSLLPPALARALNFLSADVDAQQACLRVRSRVVHFLERLGLCQHAPCIGAVAAATAREADERHLLELLVLPLSAHGS</sequence>
<evidence type="ECO:0000256" key="3">
    <source>
        <dbReference type="ARBA" id="ARBA00022963"/>
    </source>
</evidence>
<evidence type="ECO:0000256" key="1">
    <source>
        <dbReference type="ARBA" id="ARBA00013201"/>
    </source>
</evidence>
<dbReference type="EMBL" id="JAGTXO010000013">
    <property type="protein sequence ID" value="KAG8464402.1"/>
    <property type="molecule type" value="Genomic_DNA"/>
</dbReference>
<dbReference type="Gene3D" id="3.40.50.1820">
    <property type="entry name" value="alpha/beta hydrolase"/>
    <property type="match status" value="1"/>
</dbReference>